<proteinExistence type="predicted"/>
<reference evidence="5" key="1">
    <citation type="journal article" date="2023" name="Nat. Microbiol.">
        <title>Babesia duncani multi-omics identifies virulence factors and drug targets.</title>
        <authorList>
            <person name="Singh P."/>
            <person name="Lonardi S."/>
            <person name="Liang Q."/>
            <person name="Vydyam P."/>
            <person name="Khabirova E."/>
            <person name="Fang T."/>
            <person name="Gihaz S."/>
            <person name="Thekkiniath J."/>
            <person name="Munshi M."/>
            <person name="Abel S."/>
            <person name="Ciampossin L."/>
            <person name="Batugedara G."/>
            <person name="Gupta M."/>
            <person name="Lu X.M."/>
            <person name="Lenz T."/>
            <person name="Chakravarty S."/>
            <person name="Cornillot E."/>
            <person name="Hu Y."/>
            <person name="Ma W."/>
            <person name="Gonzalez L.M."/>
            <person name="Sanchez S."/>
            <person name="Estrada K."/>
            <person name="Sanchez-Flores A."/>
            <person name="Montero E."/>
            <person name="Harb O.S."/>
            <person name="Le Roch K.G."/>
            <person name="Mamoun C.B."/>
        </authorList>
    </citation>
    <scope>NUCLEOTIDE SEQUENCE</scope>
    <source>
        <strain evidence="5">WA1</strain>
    </source>
</reference>
<evidence type="ECO:0000256" key="2">
    <source>
        <dbReference type="ARBA" id="ARBA00022574"/>
    </source>
</evidence>
<evidence type="ECO:0000313" key="5">
    <source>
        <dbReference type="EMBL" id="KAK2195727.1"/>
    </source>
</evidence>
<dbReference type="Proteomes" id="UP001214638">
    <property type="component" value="Unassembled WGS sequence"/>
</dbReference>
<dbReference type="AlphaFoldDB" id="A0AAD9PJ19"/>
<keyword evidence="1 5" id="KW-0396">Initiation factor</keyword>
<dbReference type="RefSeq" id="XP_067802570.1">
    <property type="nucleotide sequence ID" value="XM_067947348.1"/>
</dbReference>
<dbReference type="PANTHER" id="PTHR13227:SF0">
    <property type="entry name" value="EUKARYOTIC TRANSLATION INITIATION FACTOR 2A"/>
    <property type="match status" value="1"/>
</dbReference>
<gene>
    <name evidence="5" type="ORF">BdWA1_002320</name>
</gene>
<evidence type="ECO:0000256" key="3">
    <source>
        <dbReference type="ARBA" id="ARBA00022737"/>
    </source>
</evidence>
<accession>A0AAD9PJ19</accession>
<keyword evidence="6" id="KW-1185">Reference proteome</keyword>
<dbReference type="GO" id="GO:0022627">
    <property type="term" value="C:cytosolic small ribosomal subunit"/>
    <property type="evidence" value="ECO:0007669"/>
    <property type="project" value="TreeGrafter"/>
</dbReference>
<keyword evidence="3" id="KW-0677">Repeat</keyword>
<organism evidence="5 6">
    <name type="scientific">Babesia duncani</name>
    <dbReference type="NCBI Taxonomy" id="323732"/>
    <lineage>
        <taxon>Eukaryota</taxon>
        <taxon>Sar</taxon>
        <taxon>Alveolata</taxon>
        <taxon>Apicomplexa</taxon>
        <taxon>Aconoidasida</taxon>
        <taxon>Piroplasmida</taxon>
        <taxon>Babesiidae</taxon>
        <taxon>Babesia</taxon>
    </lineage>
</organism>
<name>A0AAD9PJ19_9APIC</name>
<evidence type="ECO:0000256" key="4">
    <source>
        <dbReference type="ARBA" id="ARBA00022917"/>
    </source>
</evidence>
<comment type="caution">
    <text evidence="5">The sequence shown here is derived from an EMBL/GenBank/DDBJ whole genome shotgun (WGS) entry which is preliminary data.</text>
</comment>
<keyword evidence="2" id="KW-0853">WD repeat</keyword>
<dbReference type="EMBL" id="JALLKP010000003">
    <property type="protein sequence ID" value="KAK2195727.1"/>
    <property type="molecule type" value="Genomic_DNA"/>
</dbReference>
<dbReference type="InterPro" id="IPR011387">
    <property type="entry name" value="TIF2A"/>
</dbReference>
<dbReference type="GO" id="GO:0003743">
    <property type="term" value="F:translation initiation factor activity"/>
    <property type="evidence" value="ECO:0007669"/>
    <property type="project" value="UniProtKB-KW"/>
</dbReference>
<sequence>MENTIRDLQSMRLSSTHIVPESWYIIAQGKLELKLYQFFPKTSNDQENVLDVVWTEPNISQSFVSQSGQYICIQRNGCNHLEVINIDDRVVLKKIEYPPDSGPKAVEFSPLDTHIMILTGWTPENTKNLNVYKLNDASTTPVLSIEYQKLHTIKRLPIWTNNEKYCILRTEGDINIYKNNKFDSKAPVKKLTITIPNGDNINPLPSSAAISLSPINRKGECHIGVFIPHQGKNNQGILRIYNIENLEVCN</sequence>
<dbReference type="SUPFAM" id="SSF82171">
    <property type="entry name" value="DPP6 N-terminal domain-like"/>
    <property type="match status" value="1"/>
</dbReference>
<dbReference type="GO" id="GO:0000049">
    <property type="term" value="F:tRNA binding"/>
    <property type="evidence" value="ECO:0007669"/>
    <property type="project" value="TreeGrafter"/>
</dbReference>
<dbReference type="PANTHER" id="PTHR13227">
    <property type="entry name" value="EUKARYOTIC TRANSLATION INITIATION FACTOR 2A"/>
    <property type="match status" value="1"/>
</dbReference>
<dbReference type="KEGG" id="bdw:94336618"/>
<keyword evidence="4" id="KW-0648">Protein biosynthesis</keyword>
<dbReference type="GO" id="GO:0003729">
    <property type="term" value="F:mRNA binding"/>
    <property type="evidence" value="ECO:0007669"/>
    <property type="project" value="TreeGrafter"/>
</dbReference>
<dbReference type="GO" id="GO:0043022">
    <property type="term" value="F:ribosome binding"/>
    <property type="evidence" value="ECO:0007669"/>
    <property type="project" value="TreeGrafter"/>
</dbReference>
<evidence type="ECO:0000256" key="1">
    <source>
        <dbReference type="ARBA" id="ARBA00022540"/>
    </source>
</evidence>
<protein>
    <submittedName>
        <fullName evidence="5">Translation initiation factor 2A</fullName>
    </submittedName>
</protein>
<dbReference type="GeneID" id="94336618"/>
<evidence type="ECO:0000313" key="6">
    <source>
        <dbReference type="Proteomes" id="UP001214638"/>
    </source>
</evidence>